<gene>
    <name evidence="9" type="ORF">CIB84_010818</name>
</gene>
<dbReference type="PANTHER" id="PTHR24020">
    <property type="entry name" value="COLLAGEN ALPHA"/>
    <property type="match status" value="1"/>
</dbReference>
<evidence type="ECO:0000256" key="7">
    <source>
        <dbReference type="ARBA" id="ARBA00023119"/>
    </source>
</evidence>
<evidence type="ECO:0000313" key="10">
    <source>
        <dbReference type="Proteomes" id="UP000237246"/>
    </source>
</evidence>
<dbReference type="SMART" id="SM00327">
    <property type="entry name" value="VWA"/>
    <property type="match status" value="5"/>
</dbReference>
<dbReference type="PROSITE" id="PS50234">
    <property type="entry name" value="VWFA"/>
    <property type="match status" value="4"/>
</dbReference>
<feature type="non-terminal residue" evidence="9">
    <location>
        <position position="1"/>
    </location>
</feature>
<dbReference type="SUPFAM" id="SSF53300">
    <property type="entry name" value="vWA-like"/>
    <property type="match status" value="5"/>
</dbReference>
<protein>
    <recommendedName>
        <fullName evidence="8">VWFA domain-containing protein</fullName>
    </recommendedName>
</protein>
<dbReference type="GO" id="GO:0007155">
    <property type="term" value="P:cell adhesion"/>
    <property type="evidence" value="ECO:0007669"/>
    <property type="project" value="UniProtKB-KW"/>
</dbReference>
<evidence type="ECO:0000256" key="2">
    <source>
        <dbReference type="ARBA" id="ARBA00022525"/>
    </source>
</evidence>
<dbReference type="AlphaFoldDB" id="A0A2P4SMT2"/>
<feature type="domain" description="VWFA" evidence="8">
    <location>
        <begin position="8"/>
        <end position="180"/>
    </location>
</feature>
<keyword evidence="7" id="KW-0176">Collagen</keyword>
<dbReference type="InterPro" id="IPR002035">
    <property type="entry name" value="VWF_A"/>
</dbReference>
<keyword evidence="6" id="KW-0130">Cell adhesion</keyword>
<dbReference type="GO" id="GO:0005615">
    <property type="term" value="C:extracellular space"/>
    <property type="evidence" value="ECO:0007669"/>
    <property type="project" value="TreeGrafter"/>
</dbReference>
<accession>A0A2P4SMT2</accession>
<reference evidence="9 10" key="1">
    <citation type="submission" date="2018-01" db="EMBL/GenBank/DDBJ databases">
        <title>Comparison of the Chinese Bamboo Partridge and Red Junglefowl genome sequences highlights the importance of demography in genome evolution.</title>
        <authorList>
            <person name="Tiley G.P."/>
            <person name="Kimball R.T."/>
            <person name="Braun E.L."/>
            <person name="Burleigh J.G."/>
        </authorList>
    </citation>
    <scope>NUCLEOTIDE SEQUENCE [LARGE SCALE GENOMIC DNA]</scope>
    <source>
        <strain evidence="9">RTK389</strain>
        <tissue evidence="9">Blood</tissue>
    </source>
</reference>
<dbReference type="InterPro" id="IPR036465">
    <property type="entry name" value="vWFA_dom_sf"/>
</dbReference>
<organism evidence="9 10">
    <name type="scientific">Bambusicola thoracicus</name>
    <name type="common">Chinese bamboo-partridge</name>
    <name type="synonym">Perdix thoracica</name>
    <dbReference type="NCBI Taxonomy" id="9083"/>
    <lineage>
        <taxon>Eukaryota</taxon>
        <taxon>Metazoa</taxon>
        <taxon>Chordata</taxon>
        <taxon>Craniata</taxon>
        <taxon>Vertebrata</taxon>
        <taxon>Euteleostomi</taxon>
        <taxon>Archelosauria</taxon>
        <taxon>Archosauria</taxon>
        <taxon>Dinosauria</taxon>
        <taxon>Saurischia</taxon>
        <taxon>Theropoda</taxon>
        <taxon>Coelurosauria</taxon>
        <taxon>Aves</taxon>
        <taxon>Neognathae</taxon>
        <taxon>Galloanserae</taxon>
        <taxon>Galliformes</taxon>
        <taxon>Phasianidae</taxon>
        <taxon>Perdicinae</taxon>
        <taxon>Bambusicola</taxon>
    </lineage>
</organism>
<name>A0A2P4SMT2_BAMTH</name>
<dbReference type="Pfam" id="PF00092">
    <property type="entry name" value="VWA"/>
    <property type="match status" value="4"/>
</dbReference>
<keyword evidence="2" id="KW-0964">Secreted</keyword>
<comment type="caution">
    <text evidence="9">The sequence shown here is derived from an EMBL/GenBank/DDBJ whole genome shotgun (WGS) entry which is preliminary data.</text>
</comment>
<dbReference type="CDD" id="cd01481">
    <property type="entry name" value="vWA_collagen_alpha3-VI-like"/>
    <property type="match status" value="2"/>
</dbReference>
<evidence type="ECO:0000313" key="9">
    <source>
        <dbReference type="EMBL" id="POI25432.1"/>
    </source>
</evidence>
<dbReference type="InterPro" id="IPR041900">
    <property type="entry name" value="vWA_collagen_alpha3-VI-like"/>
</dbReference>
<sequence>VERGEKKDVVFLIDGSDGVRRGFPLLKTFVERVVESLDIGRDKVRVAIVQYSNAIQPEFLLDAYEDKADLVSAIQALTIMGGSPLNTGAALDYLIKNVFTVSSGSRIAEGVPQFLILLTADRSQDDVRRPSVVLKTSGTVPFGIGIGNADLTELQTISFLPDFAISVPDFSQLDSVQQAVSNRVIRLTKKEIESLAPDLVFTSPSPVGVKRDVVFLVDGSRYAAQEFYLIRDLIERIVNNLDVGFDTTRVSVVQFSEHPHVEFLLNAHSTKDEVQGAVRRLRPRGGQQVNVGEALEFVAKTIFTRPSGSRIEEGVPQFLVILSSRKSDDDLEFPSVQVKQVGVAPMVIAKNMDPEEMVQISLSPDYVFQVSSFQELPSLEQKLLAPIETLTADQIRQLLGDVTPIPDVSGEEKDVVFLIDSSDSVRSDGLAHIRDFISRIVQQLDVGPNKVRIGVVQFSNNVFPEFYLKTHKSKNAVLQAIRRLRLRGGYPLNAGKALDYVVKNYFIKSAGSRIEDGVPQHLVVILGDQSQDDVNRPANVISSTNIQPLGVGARNVDRNQLQVITNDPGRVLVVQDFTGLPTLERKVQNILEELPVPTTEGPVYPGPEGKKQADIVFLLDGSINLGRDNFQEVLQFVYSIVDAIYEDGDSIQVGLAQYNSDVTDEFFLKDYSSKPEILDAINKVIYKGGRVANTGAAIKHLQAKHFVKEAGSRIDQRVPQIAFIITGGKSSDDGQGASMEIAQKGVKVFAVGVRNIDLEEVSKLASESATSFRVSTAQELSELNEQVLVTLAAAMKEKLCPGTTDVTRDCDLDVILGFDVSDVGAGQNIFNSQRGLESRVEAVLNRITQMQKISCTGSRAPNVRVAIMAQSRGGPVEGLDFSEYQPELFERFQGMRTRGPYFLTAETLKSYQNKFRSAPSGSTKLLLLSGVHALLFVGLDRVKNFEEVMQLEFGRGFTYNRPLRVNLLDLDFELAEQLDNIAERTCCGVPCKCSGQRGDRGLPGPIGPKVGRFI</sequence>
<keyword evidence="10" id="KW-1185">Reference proteome</keyword>
<keyword evidence="4" id="KW-0732">Signal</keyword>
<evidence type="ECO:0000256" key="6">
    <source>
        <dbReference type="ARBA" id="ARBA00022889"/>
    </source>
</evidence>
<dbReference type="Proteomes" id="UP000237246">
    <property type="component" value="Unassembled WGS sequence"/>
</dbReference>
<dbReference type="FunFam" id="3.40.50.410:FF:000003">
    <property type="entry name" value="Collagen type VI alpha 3 chain"/>
    <property type="match status" value="4"/>
</dbReference>
<proteinExistence type="predicted"/>
<comment type="subcellular location">
    <subcellularLocation>
        <location evidence="1">Secreted</location>
        <location evidence="1">Extracellular space</location>
        <location evidence="1">Extracellular matrix</location>
    </subcellularLocation>
</comment>
<evidence type="ECO:0000256" key="5">
    <source>
        <dbReference type="ARBA" id="ARBA00022737"/>
    </source>
</evidence>
<evidence type="ECO:0000256" key="3">
    <source>
        <dbReference type="ARBA" id="ARBA00022530"/>
    </source>
</evidence>
<evidence type="ECO:0000259" key="8">
    <source>
        <dbReference type="PROSITE" id="PS50234"/>
    </source>
</evidence>
<dbReference type="Gene3D" id="3.40.50.410">
    <property type="entry name" value="von Willebrand factor, type A domain"/>
    <property type="match status" value="4"/>
</dbReference>
<dbReference type="PRINTS" id="PR00453">
    <property type="entry name" value="VWFADOMAIN"/>
</dbReference>
<dbReference type="InterPro" id="IPR050525">
    <property type="entry name" value="ECM_Assembly_Org"/>
</dbReference>
<keyword evidence="5" id="KW-0677">Repeat</keyword>
<dbReference type="EMBL" id="PPHD01034314">
    <property type="protein sequence ID" value="POI25432.1"/>
    <property type="molecule type" value="Genomic_DNA"/>
</dbReference>
<feature type="domain" description="VWFA" evidence="8">
    <location>
        <begin position="414"/>
        <end position="594"/>
    </location>
</feature>
<dbReference type="PANTHER" id="PTHR24020:SF13">
    <property type="entry name" value="COLLAGEN ALPHA-3(VI) CHAIN"/>
    <property type="match status" value="1"/>
</dbReference>
<feature type="domain" description="VWFA" evidence="8">
    <location>
        <begin position="212"/>
        <end position="383"/>
    </location>
</feature>
<dbReference type="OrthoDB" id="6132182at2759"/>
<dbReference type="GO" id="GO:0005581">
    <property type="term" value="C:collagen trimer"/>
    <property type="evidence" value="ECO:0007669"/>
    <property type="project" value="UniProtKB-KW"/>
</dbReference>
<evidence type="ECO:0000256" key="4">
    <source>
        <dbReference type="ARBA" id="ARBA00022729"/>
    </source>
</evidence>
<keyword evidence="3" id="KW-0272">Extracellular matrix</keyword>
<evidence type="ECO:0000256" key="1">
    <source>
        <dbReference type="ARBA" id="ARBA00004498"/>
    </source>
</evidence>
<feature type="domain" description="VWFA" evidence="8">
    <location>
        <begin position="614"/>
        <end position="787"/>
    </location>
</feature>